<dbReference type="GeneID" id="116302765"/>
<evidence type="ECO:0000313" key="12">
    <source>
        <dbReference type="Proteomes" id="UP000515163"/>
    </source>
</evidence>
<protein>
    <submittedName>
        <fullName evidence="13">Adrenodoxin-like protein 1, mitochondrial</fullName>
    </submittedName>
</protein>
<dbReference type="KEGG" id="aten:116302765"/>
<sequence length="176" mass="20035">MLATNRAFSILGLTFSSFRRLFMPAARTNNGYLKRNFHISRGPLLTGDYEWQDPKSPEEVVNITYIDSKGNRTEVKGKVGDNVMYLAHRYNIPIEGACEASLACSTCHVYVKDEYMDKLNEPEEKEDDMLDMAPFLQENSRLGCQIILTKDLEGLEVTLPKATRNFYVDGHVPQPH</sequence>
<keyword evidence="6" id="KW-0249">Electron transport</keyword>
<dbReference type="GO" id="GO:0005739">
    <property type="term" value="C:mitochondrion"/>
    <property type="evidence" value="ECO:0007669"/>
    <property type="project" value="UniProtKB-SubCell"/>
</dbReference>
<dbReference type="InterPro" id="IPR001041">
    <property type="entry name" value="2Fe-2S_ferredoxin-type"/>
</dbReference>
<dbReference type="PANTHER" id="PTHR23426:SF65">
    <property type="entry name" value="FERREDOXIN-2, MITOCHONDRIAL"/>
    <property type="match status" value="1"/>
</dbReference>
<keyword evidence="9" id="KW-0496">Mitochondrion</keyword>
<evidence type="ECO:0000256" key="9">
    <source>
        <dbReference type="ARBA" id="ARBA00023128"/>
    </source>
</evidence>
<keyword evidence="7" id="KW-0408">Iron</keyword>
<keyword evidence="8" id="KW-0411">Iron-sulfur</keyword>
<dbReference type="AlphaFoldDB" id="A0A6P8INQ1"/>
<dbReference type="OrthoDB" id="268593at2759"/>
<dbReference type="FunFam" id="3.10.20.30:FF:000013">
    <property type="entry name" value="Adrenodoxin, mitochondrial"/>
    <property type="match status" value="1"/>
</dbReference>
<dbReference type="InParanoid" id="A0A6P8INQ1"/>
<dbReference type="PROSITE" id="PS00814">
    <property type="entry name" value="ADX"/>
    <property type="match status" value="1"/>
</dbReference>
<keyword evidence="12" id="KW-1185">Reference proteome</keyword>
<dbReference type="FunCoup" id="A0A6P8INQ1">
    <property type="interactions" value="1029"/>
</dbReference>
<name>A0A6P8INQ1_ACTTE</name>
<dbReference type="RefSeq" id="XP_031567993.1">
    <property type="nucleotide sequence ID" value="XM_031712133.1"/>
</dbReference>
<dbReference type="PANTHER" id="PTHR23426">
    <property type="entry name" value="FERREDOXIN/ADRENODOXIN"/>
    <property type="match status" value="1"/>
</dbReference>
<organism evidence="12 13">
    <name type="scientific">Actinia tenebrosa</name>
    <name type="common">Australian red waratah sea anemone</name>
    <dbReference type="NCBI Taxonomy" id="6105"/>
    <lineage>
        <taxon>Eukaryota</taxon>
        <taxon>Metazoa</taxon>
        <taxon>Cnidaria</taxon>
        <taxon>Anthozoa</taxon>
        <taxon>Hexacorallia</taxon>
        <taxon>Actiniaria</taxon>
        <taxon>Actiniidae</taxon>
        <taxon>Actinia</taxon>
    </lineage>
</organism>
<proteinExistence type="inferred from homology"/>
<dbReference type="PRINTS" id="PR00355">
    <property type="entry name" value="ADRENODOXIN"/>
</dbReference>
<dbReference type="GO" id="GO:0046872">
    <property type="term" value="F:metal ion binding"/>
    <property type="evidence" value="ECO:0007669"/>
    <property type="project" value="UniProtKB-KW"/>
</dbReference>
<dbReference type="CDD" id="cd00207">
    <property type="entry name" value="fer2"/>
    <property type="match status" value="1"/>
</dbReference>
<accession>A0A6P8INQ1</accession>
<evidence type="ECO:0000256" key="2">
    <source>
        <dbReference type="ARBA" id="ARBA00010914"/>
    </source>
</evidence>
<reference evidence="13" key="1">
    <citation type="submission" date="2025-08" db="UniProtKB">
        <authorList>
            <consortium name="RefSeq"/>
        </authorList>
    </citation>
    <scope>IDENTIFICATION</scope>
    <source>
        <tissue evidence="13">Tentacle</tissue>
    </source>
</reference>
<dbReference type="Proteomes" id="UP000515163">
    <property type="component" value="Unplaced"/>
</dbReference>
<keyword evidence="3" id="KW-0813">Transport</keyword>
<keyword evidence="5" id="KW-0479">Metal-binding</keyword>
<dbReference type="Pfam" id="PF00111">
    <property type="entry name" value="Fer2"/>
    <property type="match status" value="1"/>
</dbReference>
<comment type="similarity">
    <text evidence="2">Belongs to the adrenodoxin/putidaredoxin family.</text>
</comment>
<dbReference type="Gene3D" id="3.10.20.30">
    <property type="match status" value="1"/>
</dbReference>
<evidence type="ECO:0000256" key="4">
    <source>
        <dbReference type="ARBA" id="ARBA00022714"/>
    </source>
</evidence>
<evidence type="ECO:0000256" key="5">
    <source>
        <dbReference type="ARBA" id="ARBA00022723"/>
    </source>
</evidence>
<feature type="domain" description="2Fe-2S ferredoxin-type" evidence="11">
    <location>
        <begin position="61"/>
        <end position="163"/>
    </location>
</feature>
<comment type="cofactor">
    <cofactor evidence="10">
        <name>[2Fe-2S] cluster</name>
        <dbReference type="ChEBI" id="CHEBI:190135"/>
    </cofactor>
</comment>
<evidence type="ECO:0000256" key="7">
    <source>
        <dbReference type="ARBA" id="ARBA00023004"/>
    </source>
</evidence>
<comment type="subcellular location">
    <subcellularLocation>
        <location evidence="1">Mitochondrion</location>
    </subcellularLocation>
</comment>
<dbReference type="GO" id="GO:0009055">
    <property type="term" value="F:electron transfer activity"/>
    <property type="evidence" value="ECO:0007669"/>
    <property type="project" value="TreeGrafter"/>
</dbReference>
<evidence type="ECO:0000256" key="3">
    <source>
        <dbReference type="ARBA" id="ARBA00022448"/>
    </source>
</evidence>
<evidence type="ECO:0000256" key="10">
    <source>
        <dbReference type="ARBA" id="ARBA00034078"/>
    </source>
</evidence>
<evidence type="ECO:0000256" key="1">
    <source>
        <dbReference type="ARBA" id="ARBA00004173"/>
    </source>
</evidence>
<dbReference type="InterPro" id="IPR001055">
    <property type="entry name" value="Adrenodoxin-like"/>
</dbReference>
<dbReference type="SUPFAM" id="SSF54292">
    <property type="entry name" value="2Fe-2S ferredoxin-like"/>
    <property type="match status" value="1"/>
</dbReference>
<dbReference type="InterPro" id="IPR012675">
    <property type="entry name" value="Beta-grasp_dom_sf"/>
</dbReference>
<dbReference type="InterPro" id="IPR036010">
    <property type="entry name" value="2Fe-2S_ferredoxin-like_sf"/>
</dbReference>
<evidence type="ECO:0000256" key="6">
    <source>
        <dbReference type="ARBA" id="ARBA00022982"/>
    </source>
</evidence>
<dbReference type="GO" id="GO:0051537">
    <property type="term" value="F:2 iron, 2 sulfur cluster binding"/>
    <property type="evidence" value="ECO:0007669"/>
    <property type="project" value="UniProtKB-KW"/>
</dbReference>
<gene>
    <name evidence="13" type="primary">LOC116302765</name>
</gene>
<keyword evidence="4" id="KW-0001">2Fe-2S</keyword>
<dbReference type="InterPro" id="IPR018298">
    <property type="entry name" value="Adrenodoxin_Fe-S_BS"/>
</dbReference>
<dbReference type="PROSITE" id="PS51085">
    <property type="entry name" value="2FE2S_FER_2"/>
    <property type="match status" value="1"/>
</dbReference>
<evidence type="ECO:0000256" key="8">
    <source>
        <dbReference type="ARBA" id="ARBA00023014"/>
    </source>
</evidence>
<evidence type="ECO:0000259" key="11">
    <source>
        <dbReference type="PROSITE" id="PS51085"/>
    </source>
</evidence>
<dbReference type="GO" id="GO:0140647">
    <property type="term" value="P:P450-containing electron transport chain"/>
    <property type="evidence" value="ECO:0007669"/>
    <property type="project" value="InterPro"/>
</dbReference>
<evidence type="ECO:0000313" key="13">
    <source>
        <dbReference type="RefSeq" id="XP_031567993.1"/>
    </source>
</evidence>